<dbReference type="SFLD" id="SFLDF00275">
    <property type="entry name" value="adenosine_C2_methyltransferase"/>
    <property type="match status" value="1"/>
</dbReference>
<sequence length="481" mass="53726">MFVVTLQARAQPMQAVAAGCLRGVVGGARVGRWSTWPPRRLAVARGSRFHSDPTTPPKPISEGRCCASRRAPGVSFLRATLSSTAAAAADGDPSAVPPGERVCLLDMSEREMQQWVESLGERRYRAQQLWRWLYHVPQRVPFEHMTDIKREFRERLGQCARQHALGAERVHAAADGTQKITFELQRRSGTIESVWIPADGRNTLCISSQLGCAMNCQFCFTAKMGLSAHLTTGEIVDQVLRARELFERPDEDPATRLGNVVFMGMGEPLHNVDNVLRAVDILLHDKGLHLSHNKVTVSTAGLVPEMRRYLRESRAHLAVSLNATTDEVRSWIMPINRKYPIAQLMETLREEYAQGHRRGDKVFIEYVLLHEVNDTLQDAQRLLQLTAHVPCKINLIPFNAHVGTEFRPSPLERVEAFRAHLHRRGATVTVRRQRGDDKMAACGQLGCPGERSTPPRMRVPSAFRHAVHANAPRTGGRVVGA</sequence>
<dbReference type="NCBIfam" id="TIGR00048">
    <property type="entry name" value="rRNA_mod_RlmN"/>
    <property type="match status" value="1"/>
</dbReference>
<evidence type="ECO:0000256" key="10">
    <source>
        <dbReference type="ARBA" id="ARBA00022694"/>
    </source>
</evidence>
<dbReference type="InterPro" id="IPR058240">
    <property type="entry name" value="rSAM_sf"/>
</dbReference>
<dbReference type="HAMAP" id="MF_01849">
    <property type="entry name" value="RNA_methyltr_RlmN"/>
    <property type="match status" value="1"/>
</dbReference>
<dbReference type="AlphaFoldDB" id="A0AAV9IST0"/>
<keyword evidence="13" id="KW-0411">Iron-sulfur</keyword>
<dbReference type="PROSITE" id="PS51918">
    <property type="entry name" value="RADICAL_SAM"/>
    <property type="match status" value="1"/>
</dbReference>
<keyword evidence="16" id="KW-1185">Reference proteome</keyword>
<protein>
    <recommendedName>
        <fullName evidence="14">Radical SAM core domain-containing protein</fullName>
    </recommendedName>
</protein>
<evidence type="ECO:0000256" key="12">
    <source>
        <dbReference type="ARBA" id="ARBA00023004"/>
    </source>
</evidence>
<dbReference type="Proteomes" id="UP001301350">
    <property type="component" value="Unassembled WGS sequence"/>
</dbReference>
<dbReference type="PANTHER" id="PTHR30544:SF9">
    <property type="entry name" value="RADICAL SAM SUPERFAMILY PROTEIN"/>
    <property type="match status" value="1"/>
</dbReference>
<evidence type="ECO:0000313" key="16">
    <source>
        <dbReference type="Proteomes" id="UP001301350"/>
    </source>
</evidence>
<dbReference type="EMBL" id="JANCYW010000004">
    <property type="protein sequence ID" value="KAK4535141.1"/>
    <property type="molecule type" value="Genomic_DNA"/>
</dbReference>
<dbReference type="Gene3D" id="3.20.20.70">
    <property type="entry name" value="Aldolase class I"/>
    <property type="match status" value="1"/>
</dbReference>
<dbReference type="GO" id="GO:0051539">
    <property type="term" value="F:4 iron, 4 sulfur cluster binding"/>
    <property type="evidence" value="ECO:0007669"/>
    <property type="project" value="UniProtKB-KW"/>
</dbReference>
<dbReference type="Pfam" id="PF21016">
    <property type="entry name" value="RlmN_N"/>
    <property type="match status" value="1"/>
</dbReference>
<keyword evidence="6" id="KW-0698">rRNA processing</keyword>
<keyword evidence="5" id="KW-0963">Cytoplasm</keyword>
<dbReference type="SFLD" id="SFLDS00029">
    <property type="entry name" value="Radical_SAM"/>
    <property type="match status" value="1"/>
</dbReference>
<dbReference type="GO" id="GO:0070475">
    <property type="term" value="P:rRNA base methylation"/>
    <property type="evidence" value="ECO:0007669"/>
    <property type="project" value="InterPro"/>
</dbReference>
<dbReference type="GO" id="GO:0009507">
    <property type="term" value="C:chloroplast"/>
    <property type="evidence" value="ECO:0007669"/>
    <property type="project" value="UniProtKB-SubCell"/>
</dbReference>
<dbReference type="SFLD" id="SFLDG01062">
    <property type="entry name" value="methyltransferase_(Class_A)"/>
    <property type="match status" value="1"/>
</dbReference>
<evidence type="ECO:0000256" key="6">
    <source>
        <dbReference type="ARBA" id="ARBA00022552"/>
    </source>
</evidence>
<dbReference type="InterPro" id="IPR013785">
    <property type="entry name" value="Aldolase_TIM"/>
</dbReference>
<comment type="cofactor">
    <cofactor evidence="1">
        <name>[4Fe-4S] cluster</name>
        <dbReference type="ChEBI" id="CHEBI:49883"/>
    </cofactor>
</comment>
<organism evidence="15 16">
    <name type="scientific">Cyanidium caldarium</name>
    <name type="common">Red alga</name>
    <dbReference type="NCBI Taxonomy" id="2771"/>
    <lineage>
        <taxon>Eukaryota</taxon>
        <taxon>Rhodophyta</taxon>
        <taxon>Bangiophyceae</taxon>
        <taxon>Cyanidiales</taxon>
        <taxon>Cyanidiaceae</taxon>
        <taxon>Cyanidium</taxon>
    </lineage>
</organism>
<evidence type="ECO:0000256" key="3">
    <source>
        <dbReference type="ARBA" id="ARBA00004496"/>
    </source>
</evidence>
<name>A0AAV9IST0_CYACA</name>
<evidence type="ECO:0000259" key="14">
    <source>
        <dbReference type="PROSITE" id="PS51918"/>
    </source>
</evidence>
<keyword evidence="9" id="KW-0949">S-adenosyl-L-methionine</keyword>
<proteinExistence type="inferred from homology"/>
<keyword evidence="4" id="KW-0004">4Fe-4S</keyword>
<evidence type="ECO:0000256" key="2">
    <source>
        <dbReference type="ARBA" id="ARBA00004229"/>
    </source>
</evidence>
<dbReference type="PANTHER" id="PTHR30544">
    <property type="entry name" value="23S RRNA METHYLTRANSFERASE"/>
    <property type="match status" value="1"/>
</dbReference>
<evidence type="ECO:0000256" key="7">
    <source>
        <dbReference type="ARBA" id="ARBA00022603"/>
    </source>
</evidence>
<evidence type="ECO:0000256" key="11">
    <source>
        <dbReference type="ARBA" id="ARBA00022723"/>
    </source>
</evidence>
<dbReference type="SUPFAM" id="SSF102114">
    <property type="entry name" value="Radical SAM enzymes"/>
    <property type="match status" value="1"/>
</dbReference>
<dbReference type="GO" id="GO:0030488">
    <property type="term" value="P:tRNA methylation"/>
    <property type="evidence" value="ECO:0007669"/>
    <property type="project" value="InterPro"/>
</dbReference>
<reference evidence="15 16" key="1">
    <citation type="submission" date="2022-07" db="EMBL/GenBank/DDBJ databases">
        <title>Genome-wide signatures of adaptation to extreme environments.</title>
        <authorList>
            <person name="Cho C.H."/>
            <person name="Yoon H.S."/>
        </authorList>
    </citation>
    <scope>NUCLEOTIDE SEQUENCE [LARGE SCALE GENOMIC DNA]</scope>
    <source>
        <strain evidence="15 16">DBV 063 E5</strain>
    </source>
</reference>
<evidence type="ECO:0000256" key="1">
    <source>
        <dbReference type="ARBA" id="ARBA00001966"/>
    </source>
</evidence>
<keyword evidence="8" id="KW-0808">Transferase</keyword>
<keyword evidence="11" id="KW-0479">Metal-binding</keyword>
<feature type="domain" description="Radical SAM core" evidence="14">
    <location>
        <begin position="198"/>
        <end position="437"/>
    </location>
</feature>
<dbReference type="FunFam" id="3.20.20.70:FF:000161">
    <property type="entry name" value="Dual-specificity RNA methyltransferase RlmN"/>
    <property type="match status" value="1"/>
</dbReference>
<evidence type="ECO:0000256" key="4">
    <source>
        <dbReference type="ARBA" id="ARBA00022485"/>
    </source>
</evidence>
<dbReference type="InterPro" id="IPR048641">
    <property type="entry name" value="RlmN_N"/>
</dbReference>
<dbReference type="InterPro" id="IPR004383">
    <property type="entry name" value="rRNA_lsu_MTrfase_RlmN/Cfr"/>
</dbReference>
<evidence type="ECO:0000256" key="13">
    <source>
        <dbReference type="ARBA" id="ARBA00023014"/>
    </source>
</evidence>
<dbReference type="GO" id="GO:0046872">
    <property type="term" value="F:metal ion binding"/>
    <property type="evidence" value="ECO:0007669"/>
    <property type="project" value="UniProtKB-KW"/>
</dbReference>
<dbReference type="InterPro" id="IPR007197">
    <property type="entry name" value="rSAM"/>
</dbReference>
<dbReference type="Pfam" id="PF04055">
    <property type="entry name" value="Radical_SAM"/>
    <property type="match status" value="1"/>
</dbReference>
<evidence type="ECO:0000256" key="5">
    <source>
        <dbReference type="ARBA" id="ARBA00022490"/>
    </source>
</evidence>
<keyword evidence="12" id="KW-0408">Iron</keyword>
<comment type="subcellular location">
    <subcellularLocation>
        <location evidence="3">Cytoplasm</location>
    </subcellularLocation>
    <subcellularLocation>
        <location evidence="2">Plastid</location>
        <location evidence="2">Chloroplast</location>
    </subcellularLocation>
</comment>
<accession>A0AAV9IST0</accession>
<keyword evidence="10" id="KW-0819">tRNA processing</keyword>
<dbReference type="InterPro" id="IPR027492">
    <property type="entry name" value="RNA_MTrfase_RlmN"/>
</dbReference>
<gene>
    <name evidence="15" type="ORF">CDCA_CDCA04G1166</name>
</gene>
<evidence type="ECO:0000313" key="15">
    <source>
        <dbReference type="EMBL" id="KAK4535141.1"/>
    </source>
</evidence>
<dbReference type="InterPro" id="IPR040072">
    <property type="entry name" value="Methyltransferase_A"/>
</dbReference>
<dbReference type="CDD" id="cd01335">
    <property type="entry name" value="Radical_SAM"/>
    <property type="match status" value="1"/>
</dbReference>
<comment type="caution">
    <text evidence="15">The sequence shown here is derived from an EMBL/GenBank/DDBJ whole genome shotgun (WGS) entry which is preliminary data.</text>
</comment>
<evidence type="ECO:0000256" key="9">
    <source>
        <dbReference type="ARBA" id="ARBA00022691"/>
    </source>
</evidence>
<dbReference type="GO" id="GO:0008173">
    <property type="term" value="F:RNA methyltransferase activity"/>
    <property type="evidence" value="ECO:0007669"/>
    <property type="project" value="InterPro"/>
</dbReference>
<dbReference type="Gene3D" id="1.10.150.530">
    <property type="match status" value="1"/>
</dbReference>
<keyword evidence="7" id="KW-0489">Methyltransferase</keyword>
<evidence type="ECO:0000256" key="8">
    <source>
        <dbReference type="ARBA" id="ARBA00022679"/>
    </source>
</evidence>